<dbReference type="PANTHER" id="PTHR48438">
    <property type="entry name" value="ALPHA-(1,3)-FUCOSYLTRANSFERASE C-RELATED"/>
    <property type="match status" value="1"/>
</dbReference>
<dbReference type="InterPro" id="IPR055270">
    <property type="entry name" value="Glyco_tran_10_C"/>
</dbReference>
<dbReference type="InParanoid" id="E9GEF7"/>
<dbReference type="KEGG" id="dpx:DAPPUDRAFT_49339"/>
<evidence type="ECO:0000313" key="15">
    <source>
        <dbReference type="EMBL" id="EFX82320.1"/>
    </source>
</evidence>
<dbReference type="Proteomes" id="UP000000305">
    <property type="component" value="Unassembled WGS sequence"/>
</dbReference>
<proteinExistence type="inferred from homology"/>
<dbReference type="PhylomeDB" id="E9GEF7"/>
<dbReference type="eggNOG" id="KOG2619">
    <property type="taxonomic scope" value="Eukaryota"/>
</dbReference>
<gene>
    <name evidence="15" type="ORF">DAPPUDRAFT_49339</name>
</gene>
<reference evidence="15 16" key="1">
    <citation type="journal article" date="2011" name="Science">
        <title>The ecoresponsive genome of Daphnia pulex.</title>
        <authorList>
            <person name="Colbourne J.K."/>
            <person name="Pfrender M.E."/>
            <person name="Gilbert D."/>
            <person name="Thomas W.K."/>
            <person name="Tucker A."/>
            <person name="Oakley T.H."/>
            <person name="Tokishita S."/>
            <person name="Aerts A."/>
            <person name="Arnold G.J."/>
            <person name="Basu M.K."/>
            <person name="Bauer D.J."/>
            <person name="Caceres C.E."/>
            <person name="Carmel L."/>
            <person name="Casola C."/>
            <person name="Choi J.H."/>
            <person name="Detter J.C."/>
            <person name="Dong Q."/>
            <person name="Dusheyko S."/>
            <person name="Eads B.D."/>
            <person name="Frohlich T."/>
            <person name="Geiler-Samerotte K.A."/>
            <person name="Gerlach D."/>
            <person name="Hatcher P."/>
            <person name="Jogdeo S."/>
            <person name="Krijgsveld J."/>
            <person name="Kriventseva E.V."/>
            <person name="Kultz D."/>
            <person name="Laforsch C."/>
            <person name="Lindquist E."/>
            <person name="Lopez J."/>
            <person name="Manak J.R."/>
            <person name="Muller J."/>
            <person name="Pangilinan J."/>
            <person name="Patwardhan R.P."/>
            <person name="Pitluck S."/>
            <person name="Pritham E.J."/>
            <person name="Rechtsteiner A."/>
            <person name="Rho M."/>
            <person name="Rogozin I.B."/>
            <person name="Sakarya O."/>
            <person name="Salamov A."/>
            <person name="Schaack S."/>
            <person name="Shapiro H."/>
            <person name="Shiga Y."/>
            <person name="Skalitzky C."/>
            <person name="Smith Z."/>
            <person name="Souvorov A."/>
            <person name="Sung W."/>
            <person name="Tang Z."/>
            <person name="Tsuchiya D."/>
            <person name="Tu H."/>
            <person name="Vos H."/>
            <person name="Wang M."/>
            <person name="Wolf Y.I."/>
            <person name="Yamagata H."/>
            <person name="Yamada T."/>
            <person name="Ye Y."/>
            <person name="Shaw J.R."/>
            <person name="Andrews J."/>
            <person name="Crease T.J."/>
            <person name="Tang H."/>
            <person name="Lucas S.M."/>
            <person name="Robertson H.M."/>
            <person name="Bork P."/>
            <person name="Koonin E.V."/>
            <person name="Zdobnov E.M."/>
            <person name="Grigoriev I.V."/>
            <person name="Lynch M."/>
            <person name="Boore J.L."/>
        </authorList>
    </citation>
    <scope>NUCLEOTIDE SEQUENCE [LARGE SCALE GENOMIC DNA]</scope>
</reference>
<feature type="domain" description="Fucosyltransferase C-terminal" evidence="13">
    <location>
        <begin position="72"/>
        <end position="253"/>
    </location>
</feature>
<dbReference type="Pfam" id="PF00852">
    <property type="entry name" value="Glyco_transf_10"/>
    <property type="match status" value="1"/>
</dbReference>
<keyword evidence="5 12" id="KW-0808">Transferase</keyword>
<evidence type="ECO:0000256" key="9">
    <source>
        <dbReference type="ARBA" id="ARBA00023034"/>
    </source>
</evidence>
<name>E9GEF7_DAPPU</name>
<comment type="subcellular location">
    <subcellularLocation>
        <location evidence="1 12">Golgi apparatus</location>
        <location evidence="1 12">Golgi stack membrane</location>
        <topology evidence="1 12">Single-pass type II membrane protein</topology>
    </subcellularLocation>
</comment>
<evidence type="ECO:0000256" key="1">
    <source>
        <dbReference type="ARBA" id="ARBA00004447"/>
    </source>
</evidence>
<evidence type="ECO:0000256" key="11">
    <source>
        <dbReference type="ARBA" id="ARBA00023180"/>
    </source>
</evidence>
<dbReference type="EMBL" id="GL732540">
    <property type="protein sequence ID" value="EFX82320.1"/>
    <property type="molecule type" value="Genomic_DNA"/>
</dbReference>
<dbReference type="Gene3D" id="3.40.50.11660">
    <property type="entry name" value="Glycosyl transferase family 10, C-terminal domain"/>
    <property type="match status" value="1"/>
</dbReference>
<dbReference type="HOGENOM" id="CLU_032075_3_0_1"/>
<evidence type="ECO:0000259" key="14">
    <source>
        <dbReference type="Pfam" id="PF17039"/>
    </source>
</evidence>
<dbReference type="OrthoDB" id="427096at2759"/>
<evidence type="ECO:0000256" key="4">
    <source>
        <dbReference type="ARBA" id="ARBA00022676"/>
    </source>
</evidence>
<evidence type="ECO:0000256" key="6">
    <source>
        <dbReference type="ARBA" id="ARBA00022692"/>
    </source>
</evidence>
<keyword evidence="7" id="KW-0735">Signal-anchor</keyword>
<evidence type="ECO:0000256" key="3">
    <source>
        <dbReference type="ARBA" id="ARBA00008919"/>
    </source>
</evidence>
<dbReference type="GO" id="GO:0046920">
    <property type="term" value="F:alpha-(1-&gt;3)-fucosyltransferase activity"/>
    <property type="evidence" value="ECO:0000318"/>
    <property type="project" value="GO_Central"/>
</dbReference>
<keyword evidence="4 12" id="KW-0328">Glycosyltransferase</keyword>
<dbReference type="SUPFAM" id="SSF53756">
    <property type="entry name" value="UDP-Glycosyltransferase/glycogen phosphorylase"/>
    <property type="match status" value="1"/>
</dbReference>
<comment type="similarity">
    <text evidence="3 12">Belongs to the glycosyltransferase 10 family.</text>
</comment>
<protein>
    <recommendedName>
        <fullName evidence="12">Fucosyltransferase</fullName>
        <ecNumber evidence="12">2.4.1.-</ecNumber>
    </recommendedName>
</protein>
<sequence>MPQFPNKRNASQRVVFFTQEAPPALRPLFNMSQLVDIFNWTMTYRFDSDIPFIYGRVIPVGRNTPLDPGQKHNKTKSLAWMVSHCDTQSQRETYAKALAKHIDVDIYGKCGNMSCASHDLHTSAPHCYTMLESTYKFYLSFENSLCPDYVTEKFFKIMGHDIVPIVYGGADYSRHAPPHSYIDARHFKPKELAAYLKQLDADDALYNEYFWWKDHYRVEYSVDDRSRHAFCDLCQMLHESDDDGHFQTYPDMESFWGNETCQPFDPKWIS</sequence>
<organism evidence="15 16">
    <name type="scientific">Daphnia pulex</name>
    <name type="common">Water flea</name>
    <dbReference type="NCBI Taxonomy" id="6669"/>
    <lineage>
        <taxon>Eukaryota</taxon>
        <taxon>Metazoa</taxon>
        <taxon>Ecdysozoa</taxon>
        <taxon>Arthropoda</taxon>
        <taxon>Crustacea</taxon>
        <taxon>Branchiopoda</taxon>
        <taxon>Diplostraca</taxon>
        <taxon>Cladocera</taxon>
        <taxon>Anomopoda</taxon>
        <taxon>Daphniidae</taxon>
        <taxon>Daphnia</taxon>
    </lineage>
</organism>
<keyword evidence="9 12" id="KW-0333">Golgi apparatus</keyword>
<evidence type="ECO:0000313" key="16">
    <source>
        <dbReference type="Proteomes" id="UP000000305"/>
    </source>
</evidence>
<feature type="domain" description="Fucosyltransferase N-terminal" evidence="14">
    <location>
        <begin position="4"/>
        <end position="55"/>
    </location>
</feature>
<evidence type="ECO:0000256" key="5">
    <source>
        <dbReference type="ARBA" id="ARBA00022679"/>
    </source>
</evidence>
<comment type="pathway">
    <text evidence="2">Protein modification; protein glycosylation.</text>
</comment>
<dbReference type="PANTHER" id="PTHR48438:SF1">
    <property type="entry name" value="ALPHA-(1,3)-FUCOSYLTRANSFERASE C-RELATED"/>
    <property type="match status" value="1"/>
</dbReference>
<accession>E9GEF7</accession>
<dbReference type="InterPro" id="IPR038577">
    <property type="entry name" value="GT10-like_C_sf"/>
</dbReference>
<evidence type="ECO:0000256" key="7">
    <source>
        <dbReference type="ARBA" id="ARBA00022968"/>
    </source>
</evidence>
<evidence type="ECO:0000256" key="12">
    <source>
        <dbReference type="RuleBase" id="RU003832"/>
    </source>
</evidence>
<dbReference type="STRING" id="6669.E9GEF7"/>
<dbReference type="UniPathway" id="UPA00378"/>
<dbReference type="InterPro" id="IPR001503">
    <property type="entry name" value="Glyco_trans_10"/>
</dbReference>
<dbReference type="FunFam" id="3.40.50.11660:FF:000004">
    <property type="entry name" value="Glycoprotein 3-alpha-L-fucosyltransferase A"/>
    <property type="match status" value="1"/>
</dbReference>
<keyword evidence="10" id="KW-0472">Membrane</keyword>
<keyword evidence="8" id="KW-1133">Transmembrane helix</keyword>
<dbReference type="AlphaFoldDB" id="E9GEF7"/>
<dbReference type="Pfam" id="PF17039">
    <property type="entry name" value="Glyco_tran_10_N"/>
    <property type="match status" value="1"/>
</dbReference>
<keyword evidence="6 12" id="KW-0812">Transmembrane</keyword>
<dbReference type="OMA" id="ESCSANC"/>
<evidence type="ECO:0000256" key="8">
    <source>
        <dbReference type="ARBA" id="ARBA00022989"/>
    </source>
</evidence>
<evidence type="ECO:0000256" key="2">
    <source>
        <dbReference type="ARBA" id="ARBA00004922"/>
    </source>
</evidence>
<evidence type="ECO:0000256" key="10">
    <source>
        <dbReference type="ARBA" id="ARBA00023136"/>
    </source>
</evidence>
<keyword evidence="11" id="KW-0325">Glycoprotein</keyword>
<dbReference type="EC" id="2.4.1.-" evidence="12"/>
<evidence type="ECO:0000259" key="13">
    <source>
        <dbReference type="Pfam" id="PF00852"/>
    </source>
</evidence>
<dbReference type="GO" id="GO:0032580">
    <property type="term" value="C:Golgi cisterna membrane"/>
    <property type="evidence" value="ECO:0007669"/>
    <property type="project" value="UniProtKB-SubCell"/>
</dbReference>
<keyword evidence="16" id="KW-1185">Reference proteome</keyword>
<dbReference type="InterPro" id="IPR031481">
    <property type="entry name" value="Glyco_tran_10_N"/>
</dbReference>